<feature type="non-terminal residue" evidence="1">
    <location>
        <position position="1"/>
    </location>
</feature>
<name>A0AAV0IZP0_9ROSI</name>
<gene>
    <name evidence="1" type="ORF">LITE_LOCUS11807</name>
</gene>
<dbReference type="AlphaFoldDB" id="A0AAV0IZP0"/>
<accession>A0AAV0IZP0</accession>
<evidence type="ECO:0000313" key="1">
    <source>
        <dbReference type="EMBL" id="CAI0402872.1"/>
    </source>
</evidence>
<sequence length="75" mass="8284">LVRKPEFISGGEKLKKKKKKSTQEDEGSCGVIGLLQSVLDIYKRVDAKELDRKAQLMMSLLLLLLLANGAVQLVS</sequence>
<evidence type="ECO:0000313" key="2">
    <source>
        <dbReference type="Proteomes" id="UP001154282"/>
    </source>
</evidence>
<organism evidence="1 2">
    <name type="scientific">Linum tenue</name>
    <dbReference type="NCBI Taxonomy" id="586396"/>
    <lineage>
        <taxon>Eukaryota</taxon>
        <taxon>Viridiplantae</taxon>
        <taxon>Streptophyta</taxon>
        <taxon>Embryophyta</taxon>
        <taxon>Tracheophyta</taxon>
        <taxon>Spermatophyta</taxon>
        <taxon>Magnoliopsida</taxon>
        <taxon>eudicotyledons</taxon>
        <taxon>Gunneridae</taxon>
        <taxon>Pentapetalae</taxon>
        <taxon>rosids</taxon>
        <taxon>fabids</taxon>
        <taxon>Malpighiales</taxon>
        <taxon>Linaceae</taxon>
        <taxon>Linum</taxon>
    </lineage>
</organism>
<proteinExistence type="predicted"/>
<comment type="caution">
    <text evidence="1">The sequence shown here is derived from an EMBL/GenBank/DDBJ whole genome shotgun (WGS) entry which is preliminary data.</text>
</comment>
<keyword evidence="2" id="KW-1185">Reference proteome</keyword>
<reference evidence="1" key="1">
    <citation type="submission" date="2022-08" db="EMBL/GenBank/DDBJ databases">
        <authorList>
            <person name="Gutierrez-Valencia J."/>
        </authorList>
    </citation>
    <scope>NUCLEOTIDE SEQUENCE</scope>
</reference>
<protein>
    <submittedName>
        <fullName evidence="1">Uncharacterized protein</fullName>
    </submittedName>
</protein>
<dbReference type="EMBL" id="CAMGYJ010000004">
    <property type="protein sequence ID" value="CAI0402872.1"/>
    <property type="molecule type" value="Genomic_DNA"/>
</dbReference>
<dbReference type="Proteomes" id="UP001154282">
    <property type="component" value="Unassembled WGS sequence"/>
</dbReference>